<evidence type="ECO:0000313" key="2">
    <source>
        <dbReference type="EMBL" id="KAK9864617.1"/>
    </source>
</evidence>
<evidence type="ECO:0000313" key="3">
    <source>
        <dbReference type="Proteomes" id="UP001485043"/>
    </source>
</evidence>
<gene>
    <name evidence="2" type="ORF">WJX84_004281</name>
</gene>
<dbReference type="InterPro" id="IPR036465">
    <property type="entry name" value="vWFA_dom_sf"/>
</dbReference>
<dbReference type="InterPro" id="IPR002035">
    <property type="entry name" value="VWF_A"/>
</dbReference>
<evidence type="ECO:0000259" key="1">
    <source>
        <dbReference type="PROSITE" id="PS50234"/>
    </source>
</evidence>
<dbReference type="Proteomes" id="UP001485043">
    <property type="component" value="Unassembled WGS sequence"/>
</dbReference>
<dbReference type="SMART" id="SM00327">
    <property type="entry name" value="VWA"/>
    <property type="match status" value="1"/>
</dbReference>
<dbReference type="AlphaFoldDB" id="A0AAW1T7L2"/>
<accession>A0AAW1T7L2</accession>
<reference evidence="2 3" key="1">
    <citation type="journal article" date="2024" name="Nat. Commun.">
        <title>Phylogenomics reveals the evolutionary origins of lichenization in chlorophyte algae.</title>
        <authorList>
            <person name="Puginier C."/>
            <person name="Libourel C."/>
            <person name="Otte J."/>
            <person name="Skaloud P."/>
            <person name="Haon M."/>
            <person name="Grisel S."/>
            <person name="Petersen M."/>
            <person name="Berrin J.G."/>
            <person name="Delaux P.M."/>
            <person name="Dal Grande F."/>
            <person name="Keller J."/>
        </authorList>
    </citation>
    <scope>NUCLEOTIDE SEQUENCE [LARGE SCALE GENOMIC DNA]</scope>
    <source>
        <strain evidence="2 3">SAG 2523</strain>
    </source>
</reference>
<dbReference type="Gene3D" id="3.40.50.410">
    <property type="entry name" value="von Willebrand factor, type A domain"/>
    <property type="match status" value="1"/>
</dbReference>
<dbReference type="PANTHER" id="PTHR43473:SF2">
    <property type="entry name" value="MAGNESIUM-CHELATASE SUBUNIT CHLD, CHLOROPLASTIC"/>
    <property type="match status" value="1"/>
</dbReference>
<protein>
    <recommendedName>
        <fullName evidence="1">VWFA domain-containing protein</fullName>
    </recommendedName>
</protein>
<dbReference type="EMBL" id="JALJOV010000332">
    <property type="protein sequence ID" value="KAK9864617.1"/>
    <property type="molecule type" value="Genomic_DNA"/>
</dbReference>
<proteinExistence type="predicted"/>
<keyword evidence="3" id="KW-1185">Reference proteome</keyword>
<name>A0AAW1T7L2_9CHLO</name>
<feature type="domain" description="VWFA" evidence="1">
    <location>
        <begin position="1"/>
        <end position="177"/>
    </location>
</feature>
<organism evidence="2 3">
    <name type="scientific">Apatococcus fuscideae</name>
    <dbReference type="NCBI Taxonomy" id="2026836"/>
    <lineage>
        <taxon>Eukaryota</taxon>
        <taxon>Viridiplantae</taxon>
        <taxon>Chlorophyta</taxon>
        <taxon>core chlorophytes</taxon>
        <taxon>Trebouxiophyceae</taxon>
        <taxon>Chlorellales</taxon>
        <taxon>Chlorellaceae</taxon>
        <taxon>Apatococcus</taxon>
    </lineage>
</organism>
<comment type="caution">
    <text evidence="2">The sequence shown here is derived from an EMBL/GenBank/DDBJ whole genome shotgun (WGS) entry which is preliminary data.</text>
</comment>
<dbReference type="SUPFAM" id="SSF53300">
    <property type="entry name" value="vWA-like"/>
    <property type="match status" value="1"/>
</dbReference>
<sequence>MRLLAESYTNRDQVSLIPFYGDKAEVLLPPSKSISMARRRLDSLPCGGGSPLAHGISTAVRVGVNARGQGDVGRIMVVLLTDGRANVSLAKSNADPEAVKEGAPRPSTDNLKDEVIDMAKRMQASGMQLLVIDTENKFVSTGFSEEIAKAAGGRYYYLPNANDKAIAAAASGAMAEVKAM</sequence>
<dbReference type="PROSITE" id="PS50234">
    <property type="entry name" value="VWFA"/>
    <property type="match status" value="1"/>
</dbReference>
<dbReference type="PANTHER" id="PTHR43473">
    <property type="entry name" value="MAGNESIUM-CHELATASE SUBUNIT CHLD, CHLOROPLASTIC"/>
    <property type="match status" value="1"/>
</dbReference>